<dbReference type="AlphaFoldDB" id="A0A9P0CBU4"/>
<keyword evidence="5" id="KW-1015">Disulfide bond</keyword>
<dbReference type="GO" id="GO:0005179">
    <property type="term" value="F:hormone activity"/>
    <property type="evidence" value="ECO:0007669"/>
    <property type="project" value="TreeGrafter"/>
</dbReference>
<evidence type="ECO:0000313" key="7">
    <source>
        <dbReference type="Proteomes" id="UP001152759"/>
    </source>
</evidence>
<dbReference type="InterPro" id="IPR051998">
    <property type="entry name" value="Meteorin-like"/>
</dbReference>
<evidence type="ECO:0000256" key="2">
    <source>
        <dbReference type="ARBA" id="ARBA00005669"/>
    </source>
</evidence>
<evidence type="ECO:0000256" key="4">
    <source>
        <dbReference type="ARBA" id="ARBA00022729"/>
    </source>
</evidence>
<keyword evidence="4" id="KW-0732">Signal</keyword>
<keyword evidence="7" id="KW-1185">Reference proteome</keyword>
<comment type="similarity">
    <text evidence="2">Belongs to the meteorin family.</text>
</comment>
<dbReference type="GO" id="GO:0005615">
    <property type="term" value="C:extracellular space"/>
    <property type="evidence" value="ECO:0007669"/>
    <property type="project" value="TreeGrafter"/>
</dbReference>
<dbReference type="PANTHER" id="PTHR28593">
    <property type="entry name" value="METEORIN-LIKE PROTEIN"/>
    <property type="match status" value="1"/>
</dbReference>
<dbReference type="EMBL" id="OU963863">
    <property type="protein sequence ID" value="CAH0765431.1"/>
    <property type="molecule type" value="Genomic_DNA"/>
</dbReference>
<evidence type="ECO:0000256" key="5">
    <source>
        <dbReference type="ARBA" id="ARBA00023157"/>
    </source>
</evidence>
<sequence>MPPPGGNSVLMAPYKRNKCKNVSTRDLNFNSLRSAVRLCGCINSASVKKCVLLVLCVLQLVSHIQGSIMGEECDWSGSGLPGGGKSGGGRGVTPVYLRCSEGAISWSYPRGALRVLLRLGSTGRDFRGCIKVAPSFAGARLFLEGARSLTPLFTPDDGADPRLVRCFHSSHAQAAIYVESEVGEGPVKMFPKQMAAFSYDLEPLSKRHPGGSVYDITDDCKPCSNEELTQAFCSSDLVVNGWIGLIENKYELEVSEMSVRVAKYLRRSMVDTDEGHPLEAPPDVTERNYPARRDHPNLIDGGEEDEKVLIQVAAHCRIKPSDGGQFIFMARKRLGDYKLVCAPRLSEWKALLTSEAVRNGAHCVLRS</sequence>
<accession>A0A9P0CBU4</accession>
<protein>
    <recommendedName>
        <fullName evidence="8">Meteorin-like protein</fullName>
    </recommendedName>
</protein>
<reference evidence="6" key="1">
    <citation type="submission" date="2021-12" db="EMBL/GenBank/DDBJ databases">
        <authorList>
            <person name="King R."/>
        </authorList>
    </citation>
    <scope>NUCLEOTIDE SEQUENCE</scope>
</reference>
<proteinExistence type="inferred from homology"/>
<dbReference type="Proteomes" id="UP001152759">
    <property type="component" value="Chromosome 2"/>
</dbReference>
<evidence type="ECO:0000256" key="1">
    <source>
        <dbReference type="ARBA" id="ARBA00004613"/>
    </source>
</evidence>
<comment type="subcellular location">
    <subcellularLocation>
        <location evidence="1">Secreted</location>
    </subcellularLocation>
</comment>
<evidence type="ECO:0000313" key="6">
    <source>
        <dbReference type="EMBL" id="CAH0765431.1"/>
    </source>
</evidence>
<dbReference type="PANTHER" id="PTHR28593:SF3">
    <property type="entry name" value="METEORIN-LIKE PROTEIN"/>
    <property type="match status" value="1"/>
</dbReference>
<organism evidence="6 7">
    <name type="scientific">Bemisia tabaci</name>
    <name type="common">Sweetpotato whitefly</name>
    <name type="synonym">Aleurodes tabaci</name>
    <dbReference type="NCBI Taxonomy" id="7038"/>
    <lineage>
        <taxon>Eukaryota</taxon>
        <taxon>Metazoa</taxon>
        <taxon>Ecdysozoa</taxon>
        <taxon>Arthropoda</taxon>
        <taxon>Hexapoda</taxon>
        <taxon>Insecta</taxon>
        <taxon>Pterygota</taxon>
        <taxon>Neoptera</taxon>
        <taxon>Paraneoptera</taxon>
        <taxon>Hemiptera</taxon>
        <taxon>Sternorrhyncha</taxon>
        <taxon>Aleyrodoidea</taxon>
        <taxon>Aleyrodidae</taxon>
        <taxon>Aleyrodinae</taxon>
        <taxon>Bemisia</taxon>
    </lineage>
</organism>
<keyword evidence="3" id="KW-0964">Secreted</keyword>
<name>A0A9P0CBU4_BEMTA</name>
<gene>
    <name evidence="6" type="ORF">BEMITA_LOCUS3653</name>
</gene>
<evidence type="ECO:0000256" key="3">
    <source>
        <dbReference type="ARBA" id="ARBA00022525"/>
    </source>
</evidence>
<evidence type="ECO:0008006" key="8">
    <source>
        <dbReference type="Google" id="ProtNLM"/>
    </source>
</evidence>